<evidence type="ECO:0000313" key="1">
    <source>
        <dbReference type="EMBL" id="CAA9995830.1"/>
    </source>
</evidence>
<dbReference type="Proteomes" id="UP000479000">
    <property type="component" value="Unassembled WGS sequence"/>
</dbReference>
<gene>
    <name evidence="1" type="ORF">NTEN_LOCUS2560</name>
    <name evidence="2" type="ORF">NTEN_LOCUS2639</name>
</gene>
<dbReference type="AlphaFoldDB" id="A0A6H5G1A6"/>
<keyword evidence="3" id="KW-1185">Reference proteome</keyword>
<feature type="non-terminal residue" evidence="1">
    <location>
        <position position="64"/>
    </location>
</feature>
<dbReference type="EMBL" id="CADCXU010004180">
    <property type="protein sequence ID" value="CAA9995959.1"/>
    <property type="molecule type" value="Genomic_DNA"/>
</dbReference>
<organism evidence="1 3">
    <name type="scientific">Nesidiocoris tenuis</name>
    <dbReference type="NCBI Taxonomy" id="355587"/>
    <lineage>
        <taxon>Eukaryota</taxon>
        <taxon>Metazoa</taxon>
        <taxon>Ecdysozoa</taxon>
        <taxon>Arthropoda</taxon>
        <taxon>Hexapoda</taxon>
        <taxon>Insecta</taxon>
        <taxon>Pterygota</taxon>
        <taxon>Neoptera</taxon>
        <taxon>Paraneoptera</taxon>
        <taxon>Hemiptera</taxon>
        <taxon>Heteroptera</taxon>
        <taxon>Panheteroptera</taxon>
        <taxon>Cimicomorpha</taxon>
        <taxon>Miridae</taxon>
        <taxon>Dicyphina</taxon>
        <taxon>Nesidiocoris</taxon>
    </lineage>
</organism>
<reference evidence="1 3" key="1">
    <citation type="submission" date="2020-02" db="EMBL/GenBank/DDBJ databases">
        <authorList>
            <person name="Ferguson B K."/>
        </authorList>
    </citation>
    <scope>NUCLEOTIDE SEQUENCE [LARGE SCALE GENOMIC DNA]</scope>
</reference>
<proteinExistence type="predicted"/>
<feature type="non-terminal residue" evidence="1">
    <location>
        <position position="1"/>
    </location>
</feature>
<evidence type="ECO:0000313" key="3">
    <source>
        <dbReference type="Proteomes" id="UP000479000"/>
    </source>
</evidence>
<name>A0A6H5G1A6_9HEMI</name>
<evidence type="ECO:0000313" key="2">
    <source>
        <dbReference type="EMBL" id="CAA9995959.1"/>
    </source>
</evidence>
<sequence length="64" mass="7141">ILPRRQEGSPTDQSDPVPSCLPISACWMAYDHPCEVTPPAGVCWTFHLNILRWRLLPSNPEGAL</sequence>
<accession>A0A6H5G1A6</accession>
<protein>
    <submittedName>
        <fullName evidence="1">Uncharacterized protein</fullName>
    </submittedName>
</protein>
<dbReference type="EMBL" id="CADCXU010004091">
    <property type="protein sequence ID" value="CAA9995830.1"/>
    <property type="molecule type" value="Genomic_DNA"/>
</dbReference>